<evidence type="ECO:0000256" key="9">
    <source>
        <dbReference type="HAMAP-Rule" id="MF_01808"/>
    </source>
</evidence>
<proteinExistence type="inferred from homology"/>
<reference evidence="12" key="2">
    <citation type="journal article" date="2021" name="PeerJ">
        <title>Extensive microbial diversity within the chicken gut microbiome revealed by metagenomics and culture.</title>
        <authorList>
            <person name="Gilroy R."/>
            <person name="Ravi A."/>
            <person name="Getino M."/>
            <person name="Pursley I."/>
            <person name="Horton D.L."/>
            <person name="Alikhan N.F."/>
            <person name="Baker D."/>
            <person name="Gharbi K."/>
            <person name="Hall N."/>
            <person name="Watson M."/>
            <person name="Adriaenssens E.M."/>
            <person name="Foster-Nyarko E."/>
            <person name="Jarju S."/>
            <person name="Secka A."/>
            <person name="Antonio M."/>
            <person name="Oren A."/>
            <person name="Chaudhuri R.R."/>
            <person name="La Ragione R."/>
            <person name="Hildebrand F."/>
            <person name="Pallen M.J."/>
        </authorList>
    </citation>
    <scope>NUCLEOTIDE SEQUENCE</scope>
    <source>
        <strain evidence="12">G3-4614</strain>
    </source>
</reference>
<sequence length="304" mass="34170">MCVDSFLKYMRYEKNYSSHTVLSYKNDLEQFSAYLEARTGGEVDLPSADMSLVRGFVSSLMEEGMSARTAGRKLSSLRTFYKYLIKEGRIAVSPVDGVSKPRGGKRLPVFVKQSEMDAILDAPETDGSFCGVRDRLVVSMLYHTGMRRAELIALRDEDLDIASMTLKVTGKRNKQRIIPFGEELREEIEEYLRLREETTGVSSCSALFVRENGEPLYPGLVYRVVTRVLGEWTTLSKCSPHVLRHTFASAMLNNGAGLDSVKELLGHDSLASTQVYTHVTFEELKSSYKHAHPRAIKKGGYYGH</sequence>
<dbReference type="GO" id="GO:0003677">
    <property type="term" value="F:DNA binding"/>
    <property type="evidence" value="ECO:0007669"/>
    <property type="project" value="UniProtKB-UniRule"/>
</dbReference>
<reference evidence="12" key="1">
    <citation type="submission" date="2020-10" db="EMBL/GenBank/DDBJ databases">
        <authorList>
            <person name="Gilroy R."/>
        </authorList>
    </citation>
    <scope>NUCLEOTIDE SEQUENCE</scope>
    <source>
        <strain evidence="12">G3-4614</strain>
    </source>
</reference>
<organism evidence="12 13">
    <name type="scientific">Candidatus Caccoplasma merdipullorum</name>
    <dbReference type="NCBI Taxonomy" id="2840718"/>
    <lineage>
        <taxon>Bacteria</taxon>
        <taxon>Pseudomonadati</taxon>
        <taxon>Bacteroidota</taxon>
        <taxon>Bacteroidia</taxon>
        <taxon>Bacteroidales</taxon>
        <taxon>Bacteroidaceae</taxon>
        <taxon>Bacteroidaceae incertae sedis</taxon>
        <taxon>Candidatus Caccoplasma</taxon>
    </lineage>
</organism>
<comment type="subcellular location">
    <subcellularLocation>
        <location evidence="1 9">Cytoplasm</location>
    </subcellularLocation>
</comment>
<comment type="caution">
    <text evidence="12">The sequence shown here is derived from an EMBL/GenBank/DDBJ whole genome shotgun (WGS) entry which is preliminary data.</text>
</comment>
<gene>
    <name evidence="9" type="primary">xerC</name>
    <name evidence="12" type="ORF">IAC54_03900</name>
</gene>
<keyword evidence="8 9" id="KW-0131">Cell cycle</keyword>
<feature type="active site" evidence="9">
    <location>
        <position position="171"/>
    </location>
</feature>
<dbReference type="InterPro" id="IPR010998">
    <property type="entry name" value="Integrase_recombinase_N"/>
</dbReference>
<evidence type="ECO:0000259" key="11">
    <source>
        <dbReference type="PROSITE" id="PS51900"/>
    </source>
</evidence>
<evidence type="ECO:0000256" key="3">
    <source>
        <dbReference type="ARBA" id="ARBA00022618"/>
    </source>
</evidence>
<name>A0A9D9H7Q6_9BACT</name>
<evidence type="ECO:0000259" key="10">
    <source>
        <dbReference type="PROSITE" id="PS51898"/>
    </source>
</evidence>
<dbReference type="Gene3D" id="1.10.443.10">
    <property type="entry name" value="Intergrase catalytic core"/>
    <property type="match status" value="1"/>
</dbReference>
<evidence type="ECO:0000256" key="5">
    <source>
        <dbReference type="ARBA" id="ARBA00022908"/>
    </source>
</evidence>
<dbReference type="SUPFAM" id="SSF56349">
    <property type="entry name" value="DNA breaking-rejoining enzymes"/>
    <property type="match status" value="1"/>
</dbReference>
<dbReference type="Proteomes" id="UP000823636">
    <property type="component" value="Unassembled WGS sequence"/>
</dbReference>
<dbReference type="PANTHER" id="PTHR30349">
    <property type="entry name" value="PHAGE INTEGRASE-RELATED"/>
    <property type="match status" value="1"/>
</dbReference>
<feature type="active site" evidence="9">
    <location>
        <position position="267"/>
    </location>
</feature>
<dbReference type="GO" id="GO:0007059">
    <property type="term" value="P:chromosome segregation"/>
    <property type="evidence" value="ECO:0007669"/>
    <property type="project" value="UniProtKB-UniRule"/>
</dbReference>
<accession>A0A9D9H7Q6</accession>
<comment type="function">
    <text evidence="9">Site-specific tyrosine recombinase, which acts by catalyzing the cutting and rejoining of the recombining DNA molecules. The XerC-XerD complex is essential to convert dimers of the bacterial chromosome into monomers to permit their segregation at cell division. It also contributes to the segregational stability of plasmids.</text>
</comment>
<dbReference type="InterPro" id="IPR023009">
    <property type="entry name" value="Tyrosine_recombinase_XerC/XerD"/>
</dbReference>
<feature type="domain" description="Tyr recombinase" evidence="10">
    <location>
        <begin position="106"/>
        <end position="289"/>
    </location>
</feature>
<dbReference type="GO" id="GO:0005737">
    <property type="term" value="C:cytoplasm"/>
    <property type="evidence" value="ECO:0007669"/>
    <property type="project" value="UniProtKB-SubCell"/>
</dbReference>
<evidence type="ECO:0000256" key="7">
    <source>
        <dbReference type="ARBA" id="ARBA00023172"/>
    </source>
</evidence>
<protein>
    <recommendedName>
        <fullName evidence="9">Tyrosine recombinase XerC</fullName>
    </recommendedName>
</protein>
<dbReference type="GO" id="GO:0051301">
    <property type="term" value="P:cell division"/>
    <property type="evidence" value="ECO:0007669"/>
    <property type="project" value="UniProtKB-KW"/>
</dbReference>
<dbReference type="AlphaFoldDB" id="A0A9D9H7Q6"/>
<keyword evidence="3 9" id="KW-0132">Cell division</keyword>
<dbReference type="Pfam" id="PF00589">
    <property type="entry name" value="Phage_integrase"/>
    <property type="match status" value="1"/>
</dbReference>
<comment type="similarity">
    <text evidence="9">Belongs to the 'phage' integrase family. XerC subfamily.</text>
</comment>
<keyword evidence="4 9" id="KW-0159">Chromosome partition</keyword>
<evidence type="ECO:0000256" key="6">
    <source>
        <dbReference type="ARBA" id="ARBA00023125"/>
    </source>
</evidence>
<dbReference type="HAMAP" id="MF_01808">
    <property type="entry name" value="Recomb_XerC_XerD"/>
    <property type="match status" value="1"/>
</dbReference>
<dbReference type="InterPro" id="IPR011010">
    <property type="entry name" value="DNA_brk_join_enz"/>
</dbReference>
<dbReference type="PROSITE" id="PS51900">
    <property type="entry name" value="CB"/>
    <property type="match status" value="1"/>
</dbReference>
<dbReference type="InterPro" id="IPR004107">
    <property type="entry name" value="Integrase_SAM-like_N"/>
</dbReference>
<keyword evidence="6 9" id="KW-0238">DNA-binding</keyword>
<dbReference type="GO" id="GO:0006313">
    <property type="term" value="P:DNA transposition"/>
    <property type="evidence" value="ECO:0007669"/>
    <property type="project" value="UniProtKB-UniRule"/>
</dbReference>
<dbReference type="PANTHER" id="PTHR30349:SF77">
    <property type="entry name" value="TYROSINE RECOMBINASE XERC"/>
    <property type="match status" value="1"/>
</dbReference>
<dbReference type="Pfam" id="PF02899">
    <property type="entry name" value="Phage_int_SAM_1"/>
    <property type="match status" value="1"/>
</dbReference>
<comment type="subunit">
    <text evidence="9">Forms a cyclic heterotetrameric complex composed of two molecules of XerC and two molecules of XerD.</text>
</comment>
<dbReference type="EMBL" id="JADIMW010000039">
    <property type="protein sequence ID" value="MBO8438023.1"/>
    <property type="molecule type" value="Genomic_DNA"/>
</dbReference>
<dbReference type="GO" id="GO:0009037">
    <property type="term" value="F:tyrosine-based site-specific recombinase activity"/>
    <property type="evidence" value="ECO:0007669"/>
    <property type="project" value="UniProtKB-UniRule"/>
</dbReference>
<dbReference type="InterPro" id="IPR002104">
    <property type="entry name" value="Integrase_catalytic"/>
</dbReference>
<keyword evidence="5 9" id="KW-0229">DNA integration</keyword>
<dbReference type="PROSITE" id="PS51898">
    <property type="entry name" value="TYR_RECOMBINASE"/>
    <property type="match status" value="1"/>
</dbReference>
<dbReference type="Gene3D" id="1.10.150.130">
    <property type="match status" value="1"/>
</dbReference>
<feature type="active site" description="O-(3'-phospho-DNA)-tyrosine intermediate" evidence="9">
    <location>
        <position position="276"/>
    </location>
</feature>
<feature type="active site" evidence="9">
    <location>
        <position position="244"/>
    </location>
</feature>
<evidence type="ECO:0000313" key="12">
    <source>
        <dbReference type="EMBL" id="MBO8438023.1"/>
    </source>
</evidence>
<evidence type="ECO:0000256" key="8">
    <source>
        <dbReference type="ARBA" id="ARBA00023306"/>
    </source>
</evidence>
<evidence type="ECO:0000313" key="13">
    <source>
        <dbReference type="Proteomes" id="UP000823636"/>
    </source>
</evidence>
<evidence type="ECO:0000256" key="2">
    <source>
        <dbReference type="ARBA" id="ARBA00022490"/>
    </source>
</evidence>
<keyword evidence="2 9" id="KW-0963">Cytoplasm</keyword>
<evidence type="ECO:0000256" key="4">
    <source>
        <dbReference type="ARBA" id="ARBA00022829"/>
    </source>
</evidence>
<keyword evidence="7 9" id="KW-0233">DNA recombination</keyword>
<dbReference type="InterPro" id="IPR050090">
    <property type="entry name" value="Tyrosine_recombinase_XerCD"/>
</dbReference>
<feature type="active site" evidence="9">
    <location>
        <position position="241"/>
    </location>
</feature>
<dbReference type="InterPro" id="IPR013762">
    <property type="entry name" value="Integrase-like_cat_sf"/>
</dbReference>
<evidence type="ECO:0000256" key="1">
    <source>
        <dbReference type="ARBA" id="ARBA00004496"/>
    </source>
</evidence>
<feature type="domain" description="Core-binding (CB)" evidence="11">
    <location>
        <begin position="1"/>
        <end position="85"/>
    </location>
</feature>
<dbReference type="InterPro" id="IPR044068">
    <property type="entry name" value="CB"/>
</dbReference>
<feature type="active site" evidence="9">
    <location>
        <position position="147"/>
    </location>
</feature>